<gene>
    <name evidence="1" type="ORF">BW737_008910</name>
</gene>
<dbReference type="EMBL" id="MTPX02000042">
    <property type="protein sequence ID" value="PHP52591.1"/>
    <property type="molecule type" value="Genomic_DNA"/>
</dbReference>
<dbReference type="Proteomes" id="UP000194577">
    <property type="component" value="Unassembled WGS sequence"/>
</dbReference>
<sequence length="113" mass="12034">MPLPAWAADTVTIITPSWRAERGKQIPDYDNPAQVTEITGCSVQPAGTAETLAARQATTIRLTVYLPAGTVIDAHDAVVVAGTRYHADGAGQQWRSPTGALNHTIVNLVDWEG</sequence>
<evidence type="ECO:0008006" key="3">
    <source>
        <dbReference type="Google" id="ProtNLM"/>
    </source>
</evidence>
<keyword evidence="2" id="KW-1185">Reference proteome</keyword>
<proteinExistence type="predicted"/>
<evidence type="ECO:0000313" key="2">
    <source>
        <dbReference type="Proteomes" id="UP000194577"/>
    </source>
</evidence>
<dbReference type="RefSeq" id="WP_086614194.1">
    <property type="nucleotide sequence ID" value="NZ_MTPX02000042.1"/>
</dbReference>
<reference evidence="1 2" key="1">
    <citation type="submission" date="2017-10" db="EMBL/GenBank/DDBJ databases">
        <title>Draft genome sequence of cellulolytic Actinomyces sp CtC72 isolated from cattle rumen fluid.</title>
        <authorList>
            <person name="Joshi A.J."/>
            <person name="Vasudevan G."/>
            <person name="Lanjekar V.B."/>
            <person name="Hivarkar S."/>
            <person name="Engineer A."/>
            <person name="Pore S.D."/>
            <person name="Dhakephalkar P.K."/>
            <person name="Dagar S."/>
        </authorList>
    </citation>
    <scope>NUCLEOTIDE SEQUENCE [LARGE SCALE GENOMIC DNA]</scope>
    <source>
        <strain evidence="2">CtC72</strain>
    </source>
</reference>
<comment type="caution">
    <text evidence="1">The sequence shown here is derived from an EMBL/GenBank/DDBJ whole genome shotgun (WGS) entry which is preliminary data.</text>
</comment>
<protein>
    <recommendedName>
        <fullName evidence="3">Phage head-tail joining protein</fullName>
    </recommendedName>
</protein>
<organism evidence="1 2">
    <name type="scientific">Actinomyces ruminis</name>
    <dbReference type="NCBI Taxonomy" id="1937003"/>
    <lineage>
        <taxon>Bacteria</taxon>
        <taxon>Bacillati</taxon>
        <taxon>Actinomycetota</taxon>
        <taxon>Actinomycetes</taxon>
        <taxon>Actinomycetales</taxon>
        <taxon>Actinomycetaceae</taxon>
        <taxon>Actinomyces</taxon>
    </lineage>
</organism>
<evidence type="ECO:0000313" key="1">
    <source>
        <dbReference type="EMBL" id="PHP52591.1"/>
    </source>
</evidence>
<name>A0ABX4MB90_9ACTO</name>
<accession>A0ABX4MB90</accession>